<comment type="caution">
    <text evidence="6">The sequence shown here is derived from an EMBL/GenBank/DDBJ whole genome shotgun (WGS) entry which is preliminary data.</text>
</comment>
<dbReference type="AlphaFoldDB" id="A0A3S0AAI7"/>
<comment type="subcellular location">
    <subcellularLocation>
        <location evidence="1">Membrane</location>
        <topology evidence="1">Multi-pass membrane protein</topology>
    </subcellularLocation>
</comment>
<dbReference type="Pfam" id="PF02361">
    <property type="entry name" value="CbiQ"/>
    <property type="match status" value="1"/>
</dbReference>
<dbReference type="CDD" id="cd16914">
    <property type="entry name" value="EcfT"/>
    <property type="match status" value="1"/>
</dbReference>
<evidence type="ECO:0000256" key="4">
    <source>
        <dbReference type="ARBA" id="ARBA00023136"/>
    </source>
</evidence>
<evidence type="ECO:0000256" key="2">
    <source>
        <dbReference type="ARBA" id="ARBA00022692"/>
    </source>
</evidence>
<dbReference type="Proteomes" id="UP000276128">
    <property type="component" value="Unassembled WGS sequence"/>
</dbReference>
<keyword evidence="2 5" id="KW-0812">Transmembrane</keyword>
<evidence type="ECO:0000256" key="3">
    <source>
        <dbReference type="ARBA" id="ARBA00022989"/>
    </source>
</evidence>
<evidence type="ECO:0000313" key="6">
    <source>
        <dbReference type="EMBL" id="RTE08440.1"/>
    </source>
</evidence>
<protein>
    <submittedName>
        <fullName evidence="6">Energy-coupling factor transporter transmembrane protein EcfT</fullName>
    </submittedName>
</protein>
<dbReference type="OrthoDB" id="92887at2"/>
<dbReference type="RefSeq" id="WP_126142479.1">
    <property type="nucleotide sequence ID" value="NZ_RXHU01000050.1"/>
</dbReference>
<evidence type="ECO:0000256" key="1">
    <source>
        <dbReference type="ARBA" id="ARBA00004141"/>
    </source>
</evidence>
<dbReference type="PANTHER" id="PTHR33514:SF1">
    <property type="entry name" value="ABC TRANSPORTER PERMEASE"/>
    <property type="match status" value="1"/>
</dbReference>
<evidence type="ECO:0000256" key="5">
    <source>
        <dbReference type="SAM" id="Phobius"/>
    </source>
</evidence>
<keyword evidence="7" id="KW-1185">Reference proteome</keyword>
<dbReference type="PANTHER" id="PTHR33514">
    <property type="entry name" value="PROTEIN ABCI12, CHLOROPLASTIC"/>
    <property type="match status" value="1"/>
</dbReference>
<name>A0A3S0AAI7_9BACL</name>
<feature type="transmembrane region" description="Helical" evidence="5">
    <location>
        <begin position="62"/>
        <end position="83"/>
    </location>
</feature>
<reference evidence="6 7" key="1">
    <citation type="submission" date="2018-12" db="EMBL/GenBank/DDBJ databases">
        <title>Bacillus ochoae sp. nov., Paenibacillus whitsoniae sp. nov., Paenibacillus spiritus sp. nov. Isolated from the Mars Exploration Rover during spacecraft assembly.</title>
        <authorList>
            <person name="Seuylemezian A."/>
            <person name="Vaishampayan P."/>
        </authorList>
    </citation>
    <scope>NUCLEOTIDE SEQUENCE [LARGE SCALE GENOMIC DNA]</scope>
    <source>
        <strain evidence="6 7">MER 54</strain>
    </source>
</reference>
<feature type="transmembrane region" description="Helical" evidence="5">
    <location>
        <begin position="103"/>
        <end position="126"/>
    </location>
</feature>
<dbReference type="EMBL" id="RXHU01000050">
    <property type="protein sequence ID" value="RTE08440.1"/>
    <property type="molecule type" value="Genomic_DNA"/>
</dbReference>
<accession>A0A3S0AAI7</accession>
<organism evidence="6 7">
    <name type="scientific">Paenibacillus whitsoniae</name>
    <dbReference type="NCBI Taxonomy" id="2496558"/>
    <lineage>
        <taxon>Bacteria</taxon>
        <taxon>Bacillati</taxon>
        <taxon>Bacillota</taxon>
        <taxon>Bacilli</taxon>
        <taxon>Bacillales</taxon>
        <taxon>Paenibacillaceae</taxon>
        <taxon>Paenibacillus</taxon>
    </lineage>
</organism>
<feature type="transmembrane region" description="Helical" evidence="5">
    <location>
        <begin position="227"/>
        <end position="251"/>
    </location>
</feature>
<evidence type="ECO:0000313" key="7">
    <source>
        <dbReference type="Proteomes" id="UP000276128"/>
    </source>
</evidence>
<dbReference type="InterPro" id="IPR003339">
    <property type="entry name" value="ABC/ECF_trnsptr_transmembrane"/>
</dbReference>
<sequence>MQLTFPQRETWLHRVNPGVKLVTAVMLFIVVVFTHNLSTMLYVTLGSLLPLALLSGHPWKRLLLYASPFLLIFISSSLGMMMFGQGETEWFRLGIIHITAESFYRGIHLGLRGMQIAAVGLLFSLTTRPVSLFYALMQQWKVPPKYAYSFLAALRMVPVMLMEFQTLRYALKVRGKPSGQPWNPLGLAYGALRRYAIPLLAQSIRRAHRTAVAMEAKRFSLSKQRTYYYLITYGWLDAAYAAYWLILLLAAHELAVHYPVVTVTDVR</sequence>
<feature type="transmembrane region" description="Helical" evidence="5">
    <location>
        <begin position="21"/>
        <end position="42"/>
    </location>
</feature>
<keyword evidence="4 5" id="KW-0472">Membrane</keyword>
<keyword evidence="3 5" id="KW-1133">Transmembrane helix</keyword>
<gene>
    <name evidence="6" type="ORF">EJQ19_17230</name>
</gene>
<proteinExistence type="predicted"/>
<dbReference type="GO" id="GO:0005886">
    <property type="term" value="C:plasma membrane"/>
    <property type="evidence" value="ECO:0007669"/>
    <property type="project" value="UniProtKB-ARBA"/>
</dbReference>